<dbReference type="InterPro" id="IPR036236">
    <property type="entry name" value="Znf_C2H2_sf"/>
</dbReference>
<dbReference type="SUPFAM" id="SSF57667">
    <property type="entry name" value="beta-beta-alpha zinc fingers"/>
    <property type="match status" value="1"/>
</dbReference>
<dbReference type="PANTHER" id="PTHR47287">
    <property type="entry name" value="C2H2 AND C2HC ZINC FINGERS SUPERFAMILY PROTEIN"/>
    <property type="match status" value="1"/>
</dbReference>
<keyword evidence="5" id="KW-0539">Nucleus</keyword>
<accession>A0AAD8H7T4</accession>
<comment type="caution">
    <text evidence="8">The sequence shown here is derived from an EMBL/GenBank/DDBJ whole genome shotgun (WGS) entry which is preliminary data.</text>
</comment>
<name>A0AAD8H7T4_9APIA</name>
<keyword evidence="2" id="KW-0479">Metal-binding</keyword>
<protein>
    <submittedName>
        <fullName evidence="8">Zinc finger protein KNUCKLES-like</fullName>
    </submittedName>
</protein>
<evidence type="ECO:0000259" key="7">
    <source>
        <dbReference type="PROSITE" id="PS50157"/>
    </source>
</evidence>
<dbReference type="PANTHER" id="PTHR47287:SF15">
    <property type="entry name" value="ZINC FINGER PROTEIN 3-LIKE"/>
    <property type="match status" value="1"/>
</dbReference>
<dbReference type="EMBL" id="JAUIZM010000010">
    <property type="protein sequence ID" value="KAK1361259.1"/>
    <property type="molecule type" value="Genomic_DNA"/>
</dbReference>
<organism evidence="8 9">
    <name type="scientific">Heracleum sosnowskyi</name>
    <dbReference type="NCBI Taxonomy" id="360622"/>
    <lineage>
        <taxon>Eukaryota</taxon>
        <taxon>Viridiplantae</taxon>
        <taxon>Streptophyta</taxon>
        <taxon>Embryophyta</taxon>
        <taxon>Tracheophyta</taxon>
        <taxon>Spermatophyta</taxon>
        <taxon>Magnoliopsida</taxon>
        <taxon>eudicotyledons</taxon>
        <taxon>Gunneridae</taxon>
        <taxon>Pentapetalae</taxon>
        <taxon>asterids</taxon>
        <taxon>campanulids</taxon>
        <taxon>Apiales</taxon>
        <taxon>Apiaceae</taxon>
        <taxon>Apioideae</taxon>
        <taxon>apioid superclade</taxon>
        <taxon>Tordylieae</taxon>
        <taxon>Tordyliinae</taxon>
        <taxon>Heracleum</taxon>
    </lineage>
</organism>
<evidence type="ECO:0000256" key="1">
    <source>
        <dbReference type="ARBA" id="ARBA00004123"/>
    </source>
</evidence>
<dbReference type="Gene3D" id="3.30.160.60">
    <property type="entry name" value="Classic Zinc Finger"/>
    <property type="match status" value="1"/>
</dbReference>
<keyword evidence="9" id="KW-1185">Reference proteome</keyword>
<sequence length="192" mass="21349">MENNYENEEESGMYDFWKTQQQEKQKQAKVMMSSTTTTETTGMRKAASSGRMFSCLYCPRKFYTSQALGGHQNAHKRERAAVRRANATNDVVKAAAAVDSSSCCYYPAALIDNPINPPANPVYWAHQYQLPPPPPGPPQCHHCSAAVAPDQSSSLAPFFFHGNHVVSPFSNHLDEAGHDYDNESHVDLTLRL</sequence>
<keyword evidence="4" id="KW-0862">Zinc</keyword>
<dbReference type="GO" id="GO:0005634">
    <property type="term" value="C:nucleus"/>
    <property type="evidence" value="ECO:0007669"/>
    <property type="project" value="UniProtKB-SubCell"/>
</dbReference>
<dbReference type="InterPro" id="IPR013087">
    <property type="entry name" value="Znf_C2H2_type"/>
</dbReference>
<reference evidence="8" key="1">
    <citation type="submission" date="2023-02" db="EMBL/GenBank/DDBJ databases">
        <title>Genome of toxic invasive species Heracleum sosnowskyi carries increased number of genes despite the absence of recent whole-genome duplications.</title>
        <authorList>
            <person name="Schelkunov M."/>
            <person name="Shtratnikova V."/>
            <person name="Makarenko M."/>
            <person name="Klepikova A."/>
            <person name="Omelchenko D."/>
            <person name="Novikova G."/>
            <person name="Obukhova E."/>
            <person name="Bogdanov V."/>
            <person name="Penin A."/>
            <person name="Logacheva M."/>
        </authorList>
    </citation>
    <scope>NUCLEOTIDE SEQUENCE</scope>
    <source>
        <strain evidence="8">Hsosn_3</strain>
        <tissue evidence="8">Leaf</tissue>
    </source>
</reference>
<comment type="subcellular location">
    <subcellularLocation>
        <location evidence="1">Nucleus</location>
    </subcellularLocation>
</comment>
<proteinExistence type="predicted"/>
<evidence type="ECO:0000256" key="4">
    <source>
        <dbReference type="ARBA" id="ARBA00022833"/>
    </source>
</evidence>
<evidence type="ECO:0000256" key="5">
    <source>
        <dbReference type="ARBA" id="ARBA00023242"/>
    </source>
</evidence>
<evidence type="ECO:0000256" key="3">
    <source>
        <dbReference type="ARBA" id="ARBA00022771"/>
    </source>
</evidence>
<reference evidence="8" key="2">
    <citation type="submission" date="2023-05" db="EMBL/GenBank/DDBJ databases">
        <authorList>
            <person name="Schelkunov M.I."/>
        </authorList>
    </citation>
    <scope>NUCLEOTIDE SEQUENCE</scope>
    <source>
        <strain evidence="8">Hsosn_3</strain>
        <tissue evidence="8">Leaf</tissue>
    </source>
</reference>
<evidence type="ECO:0000313" key="8">
    <source>
        <dbReference type="EMBL" id="KAK1361259.1"/>
    </source>
</evidence>
<feature type="domain" description="C2H2-type" evidence="7">
    <location>
        <begin position="53"/>
        <end position="80"/>
    </location>
</feature>
<dbReference type="GO" id="GO:0008270">
    <property type="term" value="F:zinc ion binding"/>
    <property type="evidence" value="ECO:0007669"/>
    <property type="project" value="UniProtKB-KW"/>
</dbReference>
<dbReference type="AlphaFoldDB" id="A0AAD8H7T4"/>
<dbReference type="GO" id="GO:0009788">
    <property type="term" value="P:negative regulation of abscisic acid-activated signaling pathway"/>
    <property type="evidence" value="ECO:0007669"/>
    <property type="project" value="InterPro"/>
</dbReference>
<dbReference type="Proteomes" id="UP001237642">
    <property type="component" value="Unassembled WGS sequence"/>
</dbReference>
<gene>
    <name evidence="8" type="ORF">POM88_045733</name>
</gene>
<evidence type="ECO:0000313" key="9">
    <source>
        <dbReference type="Proteomes" id="UP001237642"/>
    </source>
</evidence>
<dbReference type="PROSITE" id="PS50157">
    <property type="entry name" value="ZINC_FINGER_C2H2_2"/>
    <property type="match status" value="1"/>
</dbReference>
<dbReference type="PROSITE" id="PS00028">
    <property type="entry name" value="ZINC_FINGER_C2H2_1"/>
    <property type="match status" value="1"/>
</dbReference>
<evidence type="ECO:0000256" key="2">
    <source>
        <dbReference type="ARBA" id="ARBA00022723"/>
    </source>
</evidence>
<keyword evidence="3 6" id="KW-0863">Zinc-finger</keyword>
<evidence type="ECO:0000256" key="6">
    <source>
        <dbReference type="PROSITE-ProRule" id="PRU00042"/>
    </source>
</evidence>
<dbReference type="InterPro" id="IPR044246">
    <property type="entry name" value="ZFP3-like"/>
</dbReference>